<dbReference type="Gene3D" id="3.90.660.10">
    <property type="match status" value="1"/>
</dbReference>
<dbReference type="SUPFAM" id="SSF51905">
    <property type="entry name" value="FAD/NAD(P)-binding domain"/>
    <property type="match status" value="1"/>
</dbReference>
<dbReference type="Pfam" id="PF01593">
    <property type="entry name" value="Amino_oxidase"/>
    <property type="match status" value="1"/>
</dbReference>
<dbReference type="GO" id="GO:0016491">
    <property type="term" value="F:oxidoreductase activity"/>
    <property type="evidence" value="ECO:0007669"/>
    <property type="project" value="InterPro"/>
</dbReference>
<dbReference type="PRINTS" id="PR00419">
    <property type="entry name" value="ADXRDTASE"/>
</dbReference>
<name>A0A8J7WF12_9RHOB</name>
<sequence length="318" mass="33150">MQRIAVIGAGPAGLACAQALRQAGLAPVLYEKSRGIGGRMAKRRRDDLQFDHGAQRIFATTPETRGWLDTAQAAGCAAPWPEGADALGTVPFVGLPGMSGLCRPLAEGLEIRFSTEVKRVSRAGSGWRVATDTDAEDFDLVATAIPAPQVLRIMRDVAPFDTVLPGVVMAPCWALMVSFGTPLNAAPIHEPPDGPFDLVLCDSAKPGRPAGAAWVAHASADWSRAHLEEERETIRDALLAALPDVLGPLPGISTASAHRWRFGLTETPLGADYLATVDGTLLAGGDWSLGATAGDGLRSGQAMAATLLARIGAPQPAA</sequence>
<evidence type="ECO:0000313" key="2">
    <source>
        <dbReference type="EMBL" id="MBS0124196.1"/>
    </source>
</evidence>
<dbReference type="PANTHER" id="PTHR16128">
    <property type="entry name" value="FAD/NAD(P)-BINDING OXIDOREDUCTASE FAMILY PROTEIN"/>
    <property type="match status" value="1"/>
</dbReference>
<dbReference type="Pfam" id="PF13450">
    <property type="entry name" value="NAD_binding_8"/>
    <property type="match status" value="1"/>
</dbReference>
<dbReference type="Proteomes" id="UP000681356">
    <property type="component" value="Unassembled WGS sequence"/>
</dbReference>
<keyword evidence="3" id="KW-1185">Reference proteome</keyword>
<dbReference type="RefSeq" id="WP_212536157.1">
    <property type="nucleotide sequence ID" value="NZ_JAGTUU010000003.1"/>
</dbReference>
<feature type="domain" description="Amine oxidase" evidence="1">
    <location>
        <begin position="95"/>
        <end position="307"/>
    </location>
</feature>
<dbReference type="PROSITE" id="PS51257">
    <property type="entry name" value="PROKAR_LIPOPROTEIN"/>
    <property type="match status" value="1"/>
</dbReference>
<organism evidence="2 3">
    <name type="scientific">Thetidibacter halocola</name>
    <dbReference type="NCBI Taxonomy" id="2827239"/>
    <lineage>
        <taxon>Bacteria</taxon>
        <taxon>Pseudomonadati</taxon>
        <taxon>Pseudomonadota</taxon>
        <taxon>Alphaproteobacteria</taxon>
        <taxon>Rhodobacterales</taxon>
        <taxon>Roseobacteraceae</taxon>
        <taxon>Thetidibacter</taxon>
    </lineage>
</organism>
<protein>
    <submittedName>
        <fullName evidence="2">FAD-dependent oxidoreductase</fullName>
    </submittedName>
</protein>
<reference evidence="2" key="1">
    <citation type="submission" date="2021-04" db="EMBL/GenBank/DDBJ databases">
        <authorList>
            <person name="Yoon J."/>
        </authorList>
    </citation>
    <scope>NUCLEOTIDE SEQUENCE</scope>
    <source>
        <strain evidence="2">KMU-90</strain>
    </source>
</reference>
<accession>A0A8J7WF12</accession>
<dbReference type="EMBL" id="JAGTUU010000003">
    <property type="protein sequence ID" value="MBS0124196.1"/>
    <property type="molecule type" value="Genomic_DNA"/>
</dbReference>
<evidence type="ECO:0000259" key="1">
    <source>
        <dbReference type="Pfam" id="PF01593"/>
    </source>
</evidence>
<gene>
    <name evidence="2" type="ORF">KB874_08610</name>
</gene>
<proteinExistence type="predicted"/>
<dbReference type="Gene3D" id="3.50.50.60">
    <property type="entry name" value="FAD/NAD(P)-binding domain"/>
    <property type="match status" value="1"/>
</dbReference>
<comment type="caution">
    <text evidence="2">The sequence shown here is derived from an EMBL/GenBank/DDBJ whole genome shotgun (WGS) entry which is preliminary data.</text>
</comment>
<dbReference type="AlphaFoldDB" id="A0A8J7WF12"/>
<dbReference type="PANTHER" id="PTHR16128:SF5">
    <property type="entry name" value="FAD_NAD(P)-BINDING OXIDOREDUCTASE FAMILY PROTEIN"/>
    <property type="match status" value="1"/>
</dbReference>
<dbReference type="InterPro" id="IPR036188">
    <property type="entry name" value="FAD/NAD-bd_sf"/>
</dbReference>
<evidence type="ECO:0000313" key="3">
    <source>
        <dbReference type="Proteomes" id="UP000681356"/>
    </source>
</evidence>
<dbReference type="InterPro" id="IPR002937">
    <property type="entry name" value="Amino_oxidase"/>
</dbReference>